<dbReference type="PRINTS" id="PR00455">
    <property type="entry name" value="HTHTETR"/>
</dbReference>
<dbReference type="SUPFAM" id="SSF46689">
    <property type="entry name" value="Homeodomain-like"/>
    <property type="match status" value="1"/>
</dbReference>
<evidence type="ECO:0000313" key="5">
    <source>
        <dbReference type="Proteomes" id="UP000054363"/>
    </source>
</evidence>
<dbReference type="RefSeq" id="WP_034775123.1">
    <property type="nucleotide sequence ID" value="NZ_JPER01000002.1"/>
</dbReference>
<dbReference type="GO" id="GO:0003700">
    <property type="term" value="F:DNA-binding transcription factor activity"/>
    <property type="evidence" value="ECO:0007669"/>
    <property type="project" value="TreeGrafter"/>
</dbReference>
<dbReference type="InterPro" id="IPR036271">
    <property type="entry name" value="Tet_transcr_reg_TetR-rel_C_sf"/>
</dbReference>
<organism evidence="4 5">
    <name type="scientific">Pseudidiomarina salinarum</name>
    <dbReference type="NCBI Taxonomy" id="435908"/>
    <lineage>
        <taxon>Bacteria</taxon>
        <taxon>Pseudomonadati</taxon>
        <taxon>Pseudomonadota</taxon>
        <taxon>Gammaproteobacteria</taxon>
        <taxon>Alteromonadales</taxon>
        <taxon>Idiomarinaceae</taxon>
        <taxon>Pseudidiomarina</taxon>
    </lineage>
</organism>
<feature type="domain" description="HTH tetR-type" evidence="3">
    <location>
        <begin position="14"/>
        <end position="74"/>
    </location>
</feature>
<dbReference type="OrthoDB" id="63332at2"/>
<dbReference type="Proteomes" id="UP000054363">
    <property type="component" value="Unassembled WGS sequence"/>
</dbReference>
<evidence type="ECO:0000256" key="2">
    <source>
        <dbReference type="PROSITE-ProRule" id="PRU00335"/>
    </source>
</evidence>
<comment type="caution">
    <text evidence="4">The sequence shown here is derived from an EMBL/GenBank/DDBJ whole genome shotgun (WGS) entry which is preliminary data.</text>
</comment>
<feature type="DNA-binding region" description="H-T-H motif" evidence="2">
    <location>
        <begin position="37"/>
        <end position="56"/>
    </location>
</feature>
<dbReference type="Gene3D" id="1.10.357.10">
    <property type="entry name" value="Tetracycline Repressor, domain 2"/>
    <property type="match status" value="1"/>
</dbReference>
<keyword evidence="5" id="KW-1185">Reference proteome</keyword>
<dbReference type="InterPro" id="IPR050109">
    <property type="entry name" value="HTH-type_TetR-like_transc_reg"/>
</dbReference>
<dbReference type="STRING" id="435908.IDSA_06225"/>
<keyword evidence="1 2" id="KW-0238">DNA-binding</keyword>
<reference evidence="4 5" key="1">
    <citation type="submission" date="2014-06" db="EMBL/GenBank/DDBJ databases">
        <title>The draft genome sequence of Idiomarina salinarum ISL-52.</title>
        <authorList>
            <person name="Du J."/>
            <person name="Shao Z."/>
        </authorList>
    </citation>
    <scope>NUCLEOTIDE SEQUENCE [LARGE SCALE GENOMIC DNA]</scope>
    <source>
        <strain evidence="4 5">ISL-52</strain>
    </source>
</reference>
<sequence>MAYRETERGKARKEKTRQQILQATAELVDASGFRLVQMAQIAERAGIAAGTLYRYFASKEALFADYFRRATEQEVRQVAAALQEPGQSSERVEAGLRVFARRALLKPRTAWALIAEPVDPAVDEQRLRYRQRYARLFEQVISFGIDHGELPHQDARLTSTAMVGALAEALVGPLAEPPAQNETTIDHIIAFCLAGLTRKEYPQ</sequence>
<evidence type="ECO:0000313" key="4">
    <source>
        <dbReference type="EMBL" id="KFZ31074.1"/>
    </source>
</evidence>
<proteinExistence type="predicted"/>
<gene>
    <name evidence="4" type="ORF">IDSA_06225</name>
</gene>
<dbReference type="EMBL" id="JPER01000002">
    <property type="protein sequence ID" value="KFZ31074.1"/>
    <property type="molecule type" value="Genomic_DNA"/>
</dbReference>
<dbReference type="PANTHER" id="PTHR30055:SF226">
    <property type="entry name" value="HTH-TYPE TRANSCRIPTIONAL REGULATOR PKSA"/>
    <property type="match status" value="1"/>
</dbReference>
<dbReference type="PROSITE" id="PS50977">
    <property type="entry name" value="HTH_TETR_2"/>
    <property type="match status" value="1"/>
</dbReference>
<evidence type="ECO:0000256" key="1">
    <source>
        <dbReference type="ARBA" id="ARBA00023125"/>
    </source>
</evidence>
<dbReference type="Pfam" id="PF00440">
    <property type="entry name" value="TetR_N"/>
    <property type="match status" value="1"/>
</dbReference>
<dbReference type="SUPFAM" id="SSF48498">
    <property type="entry name" value="Tetracyclin repressor-like, C-terminal domain"/>
    <property type="match status" value="1"/>
</dbReference>
<dbReference type="AlphaFoldDB" id="A0A094IZ08"/>
<dbReference type="InterPro" id="IPR009057">
    <property type="entry name" value="Homeodomain-like_sf"/>
</dbReference>
<dbReference type="GO" id="GO:0000976">
    <property type="term" value="F:transcription cis-regulatory region binding"/>
    <property type="evidence" value="ECO:0007669"/>
    <property type="project" value="TreeGrafter"/>
</dbReference>
<evidence type="ECO:0000259" key="3">
    <source>
        <dbReference type="PROSITE" id="PS50977"/>
    </source>
</evidence>
<dbReference type="PANTHER" id="PTHR30055">
    <property type="entry name" value="HTH-TYPE TRANSCRIPTIONAL REGULATOR RUTR"/>
    <property type="match status" value="1"/>
</dbReference>
<name>A0A094IZ08_9GAMM</name>
<dbReference type="eggNOG" id="COG1309">
    <property type="taxonomic scope" value="Bacteria"/>
</dbReference>
<dbReference type="Gene3D" id="1.10.10.60">
    <property type="entry name" value="Homeodomain-like"/>
    <property type="match status" value="1"/>
</dbReference>
<accession>A0A094IZ08</accession>
<protein>
    <recommendedName>
        <fullName evidence="3">HTH tetR-type domain-containing protein</fullName>
    </recommendedName>
</protein>
<dbReference type="InterPro" id="IPR001647">
    <property type="entry name" value="HTH_TetR"/>
</dbReference>